<evidence type="ECO:0000259" key="2">
    <source>
        <dbReference type="Pfam" id="PF04126"/>
    </source>
</evidence>
<evidence type="ECO:0000256" key="1">
    <source>
        <dbReference type="SAM" id="MobiDB-lite"/>
    </source>
</evidence>
<dbReference type="RefSeq" id="WP_008426869.1">
    <property type="nucleotide sequence ID" value="NZ_AOIA01000161.1"/>
</dbReference>
<evidence type="ECO:0000313" key="4">
    <source>
        <dbReference type="Proteomes" id="UP000011531"/>
    </source>
</evidence>
<dbReference type="InterPro" id="IPR029000">
    <property type="entry name" value="Cyclophilin-like_dom_sf"/>
</dbReference>
<comment type="caution">
    <text evidence="3">The sequence shown here is derived from an EMBL/GenBank/DDBJ whole genome shotgun (WGS) entry which is preliminary data.</text>
</comment>
<feature type="domain" description="Cyclophilin TM1367-like" evidence="2">
    <location>
        <begin position="7"/>
        <end position="92"/>
    </location>
</feature>
<dbReference type="Pfam" id="PF04126">
    <property type="entry name" value="Cyclophil_like"/>
    <property type="match status" value="1"/>
</dbReference>
<organism evidence="3 4">
    <name type="scientific">Natronococcus jeotgali DSM 18795</name>
    <dbReference type="NCBI Taxonomy" id="1227498"/>
    <lineage>
        <taxon>Archaea</taxon>
        <taxon>Methanobacteriati</taxon>
        <taxon>Methanobacteriota</taxon>
        <taxon>Stenosarchaea group</taxon>
        <taxon>Halobacteria</taxon>
        <taxon>Halobacteriales</taxon>
        <taxon>Natrialbaceae</taxon>
        <taxon>Natronococcus</taxon>
    </lineage>
</organism>
<reference evidence="3 4" key="1">
    <citation type="journal article" date="2014" name="PLoS Genet.">
        <title>Phylogenetically driven sequencing of extremely halophilic archaea reveals strategies for static and dynamic osmo-response.</title>
        <authorList>
            <person name="Becker E.A."/>
            <person name="Seitzer P.M."/>
            <person name="Tritt A."/>
            <person name="Larsen D."/>
            <person name="Krusor M."/>
            <person name="Yao A.I."/>
            <person name="Wu D."/>
            <person name="Madern D."/>
            <person name="Eisen J.A."/>
            <person name="Darling A.E."/>
            <person name="Facciotti M.T."/>
        </authorList>
    </citation>
    <scope>NUCLEOTIDE SEQUENCE [LARGE SCALE GENOMIC DNA]</scope>
    <source>
        <strain evidence="3 4">DSM 18795</strain>
    </source>
</reference>
<dbReference type="Proteomes" id="UP000011531">
    <property type="component" value="Unassembled WGS sequence"/>
</dbReference>
<gene>
    <name evidence="3" type="ORF">C492_20295</name>
</gene>
<feature type="region of interest" description="Disordered" evidence="1">
    <location>
        <begin position="84"/>
        <end position="123"/>
    </location>
</feature>
<dbReference type="OrthoDB" id="31132at2157"/>
<sequence length="150" mass="15832">MDSQPDLRVTVDDRELTATWTDGAPETRAALEDALPVSGDASRWGDELYISASLEAPLEDGREVVPEGAVAYWPAGEKLCLFWGPTPASDARAERSEDLDTASGDGRSRESAGEPRAAAPVTVVARVGETAPLAGLEGGAELRLERADEP</sequence>
<keyword evidence="4" id="KW-1185">Reference proteome</keyword>
<protein>
    <recommendedName>
        <fullName evidence="2">Cyclophilin TM1367-like domain-containing protein</fullName>
    </recommendedName>
</protein>
<proteinExistence type="predicted"/>
<dbReference type="Gene3D" id="2.40.100.20">
    <property type="match status" value="1"/>
</dbReference>
<dbReference type="InterPro" id="IPR025658">
    <property type="entry name" value="Cyclophilin_TM1367"/>
</dbReference>
<dbReference type="PATRIC" id="fig|1227498.3.peg.4010"/>
<accession>L9WRB7</accession>
<evidence type="ECO:0000313" key="3">
    <source>
        <dbReference type="EMBL" id="ELY51766.1"/>
    </source>
</evidence>
<dbReference type="EMBL" id="AOIA01000161">
    <property type="protein sequence ID" value="ELY51766.1"/>
    <property type="molecule type" value="Genomic_DNA"/>
</dbReference>
<dbReference type="STRING" id="1227498.C492_20295"/>
<dbReference type="SUPFAM" id="SSF50891">
    <property type="entry name" value="Cyclophilin-like"/>
    <property type="match status" value="1"/>
</dbReference>
<dbReference type="AlphaFoldDB" id="L9WRB7"/>
<name>L9WRB7_9EURY</name>